<evidence type="ECO:0000256" key="5">
    <source>
        <dbReference type="ARBA" id="ARBA00023054"/>
    </source>
</evidence>
<evidence type="ECO:0000256" key="1">
    <source>
        <dbReference type="ARBA" id="ARBA00004173"/>
    </source>
</evidence>
<feature type="compositionally biased region" description="Low complexity" evidence="8">
    <location>
        <begin position="30"/>
        <end position="44"/>
    </location>
</feature>
<evidence type="ECO:0008006" key="12">
    <source>
        <dbReference type="Google" id="ProtNLM"/>
    </source>
</evidence>
<evidence type="ECO:0000256" key="6">
    <source>
        <dbReference type="ARBA" id="ARBA00023128"/>
    </source>
</evidence>
<evidence type="ECO:0000256" key="7">
    <source>
        <dbReference type="ARBA" id="ARBA00023136"/>
    </source>
</evidence>
<comment type="subcellular location">
    <subcellularLocation>
        <location evidence="2">Membrane</location>
    </subcellularLocation>
    <subcellularLocation>
        <location evidence="1">Mitochondrion</location>
    </subcellularLocation>
</comment>
<dbReference type="PANTHER" id="PTHR14360">
    <property type="entry name" value="PROTEIN FMP32, MITOCHONDRIAL"/>
    <property type="match status" value="1"/>
</dbReference>
<feature type="compositionally biased region" description="Low complexity" evidence="8">
    <location>
        <begin position="185"/>
        <end position="198"/>
    </location>
</feature>
<name>A0AAF0DPG7_9EURO</name>
<dbReference type="GO" id="GO:0005739">
    <property type="term" value="C:mitochondrion"/>
    <property type="evidence" value="ECO:0007669"/>
    <property type="project" value="UniProtKB-SubCell"/>
</dbReference>
<evidence type="ECO:0000256" key="3">
    <source>
        <dbReference type="ARBA" id="ARBA00022692"/>
    </source>
</evidence>
<keyword evidence="3 9" id="KW-0812">Transmembrane</keyword>
<evidence type="ECO:0000256" key="8">
    <source>
        <dbReference type="SAM" id="MobiDB-lite"/>
    </source>
</evidence>
<feature type="compositionally biased region" description="Low complexity" evidence="8">
    <location>
        <begin position="91"/>
        <end position="131"/>
    </location>
</feature>
<feature type="compositionally biased region" description="Basic and acidic residues" evidence="8">
    <location>
        <begin position="137"/>
        <end position="149"/>
    </location>
</feature>
<feature type="compositionally biased region" description="Polar residues" evidence="8">
    <location>
        <begin position="424"/>
        <end position="434"/>
    </location>
</feature>
<keyword evidence="5" id="KW-0175">Coiled coil</keyword>
<gene>
    <name evidence="10" type="ORF">PRK78_007012</name>
</gene>
<keyword evidence="7 9" id="KW-0472">Membrane</keyword>
<dbReference type="EMBL" id="CP120631">
    <property type="protein sequence ID" value="WEW61522.1"/>
    <property type="molecule type" value="Genomic_DNA"/>
</dbReference>
<feature type="compositionally biased region" description="Low complexity" evidence="8">
    <location>
        <begin position="412"/>
        <end position="423"/>
    </location>
</feature>
<evidence type="ECO:0000256" key="2">
    <source>
        <dbReference type="ARBA" id="ARBA00004370"/>
    </source>
</evidence>
<sequence>MATSRLPFLYPNLLRSIRACEPTTYRSIRFPPSHPSASAAFHSRPACEQETYHQRYGPAAEPHLRPPPSSTGKGDILPPDGFPRGLDKPVNQNTQAQSSKASSKQTASSVTGITGSSPSSSTTISVSSTVIASELPLQERVDGDSRPADSKAAAEASAKKDTNHDSATGDLGSVFQVSDASMQSAASPSSSISPQAESLPLMCSAASESRKPPHLSPPPYAHHFDTYSLVKDLGKGSFTEEQSISIMKAIRGLLADNLELARRGLMSKSDFENETYLFRAACSELRNSIQTSRNAEIQAQRAQRTQLQHEVDILTQKMTQELLRLKDDLKEMFDNQKISTKELQRSQDTAIQELNYQITVSLNSDGKRVVEGLRWILTRRAAVAIATSAIMIILALRLHSYKQQKSEKEKPATAAASQAAETSITNETPTNTAVESAVAESMG</sequence>
<feature type="transmembrane region" description="Helical" evidence="9">
    <location>
        <begin position="381"/>
        <end position="398"/>
    </location>
</feature>
<keyword evidence="4 9" id="KW-1133">Transmembrane helix</keyword>
<dbReference type="Pfam" id="PF07798">
    <property type="entry name" value="CCDC90-like"/>
    <property type="match status" value="1"/>
</dbReference>
<feature type="region of interest" description="Disordered" evidence="8">
    <location>
        <begin position="407"/>
        <end position="443"/>
    </location>
</feature>
<organism evidence="10 11">
    <name type="scientific">Emydomyces testavorans</name>
    <dbReference type="NCBI Taxonomy" id="2070801"/>
    <lineage>
        <taxon>Eukaryota</taxon>
        <taxon>Fungi</taxon>
        <taxon>Dikarya</taxon>
        <taxon>Ascomycota</taxon>
        <taxon>Pezizomycotina</taxon>
        <taxon>Eurotiomycetes</taxon>
        <taxon>Eurotiomycetidae</taxon>
        <taxon>Onygenales</taxon>
        <taxon>Nannizziopsiaceae</taxon>
        <taxon>Emydomyces</taxon>
    </lineage>
</organism>
<evidence type="ECO:0000313" key="11">
    <source>
        <dbReference type="Proteomes" id="UP001219355"/>
    </source>
</evidence>
<dbReference type="InterPro" id="IPR024461">
    <property type="entry name" value="CCDC90-like"/>
</dbReference>
<evidence type="ECO:0000256" key="4">
    <source>
        <dbReference type="ARBA" id="ARBA00022989"/>
    </source>
</evidence>
<proteinExistence type="predicted"/>
<keyword evidence="6" id="KW-0496">Mitochondrion</keyword>
<evidence type="ECO:0000313" key="10">
    <source>
        <dbReference type="EMBL" id="WEW61522.1"/>
    </source>
</evidence>
<feature type="region of interest" description="Disordered" evidence="8">
    <location>
        <begin position="30"/>
        <end position="171"/>
    </location>
</feature>
<dbReference type="Proteomes" id="UP001219355">
    <property type="component" value="Chromosome 5"/>
</dbReference>
<dbReference type="PANTHER" id="PTHR14360:SF12">
    <property type="entry name" value="MOZ PROTEIN REPRESENTS A CHROMATIN-ASSOCIATED ACETYLTRANSFERASE"/>
    <property type="match status" value="1"/>
</dbReference>
<dbReference type="Gene3D" id="1.20.5.340">
    <property type="match status" value="1"/>
</dbReference>
<evidence type="ECO:0000256" key="9">
    <source>
        <dbReference type="SAM" id="Phobius"/>
    </source>
</evidence>
<keyword evidence="11" id="KW-1185">Reference proteome</keyword>
<reference evidence="10" key="1">
    <citation type="submission" date="2023-03" db="EMBL/GenBank/DDBJ databases">
        <title>Emydomyces testavorans Genome Sequence.</title>
        <authorList>
            <person name="Hoyer L."/>
        </authorList>
    </citation>
    <scope>NUCLEOTIDE SEQUENCE</scope>
    <source>
        <strain evidence="10">16-2883</strain>
    </source>
</reference>
<protein>
    <recommendedName>
        <fullName evidence="12">MOZ protein represents a chromatin-associated acetyltransferase</fullName>
    </recommendedName>
</protein>
<feature type="region of interest" description="Disordered" evidence="8">
    <location>
        <begin position="185"/>
        <end position="214"/>
    </location>
</feature>
<accession>A0AAF0DPG7</accession>
<dbReference type="GO" id="GO:0016020">
    <property type="term" value="C:membrane"/>
    <property type="evidence" value="ECO:0007669"/>
    <property type="project" value="UniProtKB-SubCell"/>
</dbReference>
<dbReference type="AlphaFoldDB" id="A0AAF0DPG7"/>